<dbReference type="EMBL" id="RBWV01000016">
    <property type="protein sequence ID" value="RKS68464.1"/>
    <property type="molecule type" value="Genomic_DNA"/>
</dbReference>
<dbReference type="InterPro" id="IPR051807">
    <property type="entry name" value="Sec-metab_biosynth-assoc"/>
</dbReference>
<sequence length="96" mass="10440">MAVYLLEYSYVPDMLERRDPHRGAHLELIRAAHERGELVMAGALADPVDRGLLVWSVDDPAVVEAFVAEDPYVSAGLVVSWAVRPWTLVVGAPAGS</sequence>
<evidence type="ECO:0000313" key="4">
    <source>
        <dbReference type="Proteomes" id="UP000281955"/>
    </source>
</evidence>
<feature type="domain" description="YCII-related" evidence="2">
    <location>
        <begin position="4"/>
        <end position="87"/>
    </location>
</feature>
<dbReference type="Proteomes" id="UP000281955">
    <property type="component" value="Unassembled WGS sequence"/>
</dbReference>
<evidence type="ECO:0000259" key="2">
    <source>
        <dbReference type="Pfam" id="PF03795"/>
    </source>
</evidence>
<name>A0A420XK01_9ACTN</name>
<dbReference type="SUPFAM" id="SSF54909">
    <property type="entry name" value="Dimeric alpha+beta barrel"/>
    <property type="match status" value="1"/>
</dbReference>
<proteinExistence type="inferred from homology"/>
<dbReference type="InterPro" id="IPR005545">
    <property type="entry name" value="YCII"/>
</dbReference>
<evidence type="ECO:0000256" key="1">
    <source>
        <dbReference type="ARBA" id="ARBA00007689"/>
    </source>
</evidence>
<protein>
    <recommendedName>
        <fullName evidence="2">YCII-related domain-containing protein</fullName>
    </recommendedName>
</protein>
<keyword evidence="4" id="KW-1185">Reference proteome</keyword>
<organism evidence="3 4">
    <name type="scientific">Motilibacter peucedani</name>
    <dbReference type="NCBI Taxonomy" id="598650"/>
    <lineage>
        <taxon>Bacteria</taxon>
        <taxon>Bacillati</taxon>
        <taxon>Actinomycetota</taxon>
        <taxon>Actinomycetes</taxon>
        <taxon>Motilibacterales</taxon>
        <taxon>Motilibacteraceae</taxon>
        <taxon>Motilibacter</taxon>
    </lineage>
</organism>
<reference evidence="3 4" key="1">
    <citation type="submission" date="2018-10" db="EMBL/GenBank/DDBJ databases">
        <title>Genomic Encyclopedia of Archaeal and Bacterial Type Strains, Phase II (KMG-II): from individual species to whole genera.</title>
        <authorList>
            <person name="Goeker M."/>
        </authorList>
    </citation>
    <scope>NUCLEOTIDE SEQUENCE [LARGE SCALE GENOMIC DNA]</scope>
    <source>
        <strain evidence="3 4">RP-AC37</strain>
    </source>
</reference>
<dbReference type="OrthoDB" id="2293521at2"/>
<comment type="caution">
    <text evidence="3">The sequence shown here is derived from an EMBL/GenBank/DDBJ whole genome shotgun (WGS) entry which is preliminary data.</text>
</comment>
<dbReference type="PANTHER" id="PTHR33606">
    <property type="entry name" value="PROTEIN YCII"/>
    <property type="match status" value="1"/>
</dbReference>
<dbReference type="RefSeq" id="WP_121194858.1">
    <property type="nucleotide sequence ID" value="NZ_RBWV01000016.1"/>
</dbReference>
<dbReference type="Pfam" id="PF03795">
    <property type="entry name" value="YCII"/>
    <property type="match status" value="1"/>
</dbReference>
<evidence type="ECO:0000313" key="3">
    <source>
        <dbReference type="EMBL" id="RKS68464.1"/>
    </source>
</evidence>
<dbReference type="Gene3D" id="3.30.70.1060">
    <property type="entry name" value="Dimeric alpha+beta barrel"/>
    <property type="match status" value="1"/>
</dbReference>
<dbReference type="InParanoid" id="A0A420XK01"/>
<comment type="similarity">
    <text evidence="1">Belongs to the YciI family.</text>
</comment>
<dbReference type="PANTHER" id="PTHR33606:SF3">
    <property type="entry name" value="PROTEIN YCII"/>
    <property type="match status" value="1"/>
</dbReference>
<gene>
    <name evidence="3" type="ORF">CLV35_3590</name>
</gene>
<dbReference type="InterPro" id="IPR011008">
    <property type="entry name" value="Dimeric_a/b-barrel"/>
</dbReference>
<accession>A0A420XK01</accession>
<dbReference type="AlphaFoldDB" id="A0A420XK01"/>
<dbReference type="NCBIfam" id="NF009508">
    <property type="entry name" value="PRK12866.1"/>
    <property type="match status" value="1"/>
</dbReference>